<gene>
    <name evidence="2" type="ORF">B0I32_110206</name>
</gene>
<reference evidence="2 3" key="1">
    <citation type="submission" date="2018-03" db="EMBL/GenBank/DDBJ databases">
        <title>Genomic Encyclopedia of Type Strains, Phase III (KMG-III): the genomes of soil and plant-associated and newly described type strains.</title>
        <authorList>
            <person name="Whitman W."/>
        </authorList>
    </citation>
    <scope>NUCLEOTIDE SEQUENCE [LARGE SCALE GENOMIC DNA]</scope>
    <source>
        <strain evidence="2 3">CGMCC 4.7104</strain>
    </source>
</reference>
<sequence>MFRVILRFAVKEGTEAGFERTWEDIAERVSARSTNLDQWLLRGDETEPVYYVVTDWRDEAAFRQFEHSAEHVDNRRALDRFRAGSTMTTMRLVTHLRGKGAAE</sequence>
<evidence type="ECO:0000259" key="1">
    <source>
        <dbReference type="PROSITE" id="PS51725"/>
    </source>
</evidence>
<dbReference type="PROSITE" id="PS51725">
    <property type="entry name" value="ABM"/>
    <property type="match status" value="1"/>
</dbReference>
<dbReference type="RefSeq" id="WP_106243209.1">
    <property type="nucleotide sequence ID" value="NZ_JBFAIB010000001.1"/>
</dbReference>
<dbReference type="AlphaFoldDB" id="A0A2T0MXF0"/>
<dbReference type="EMBL" id="PVNG01000010">
    <property type="protein sequence ID" value="PRX63754.1"/>
    <property type="molecule type" value="Genomic_DNA"/>
</dbReference>
<name>A0A2T0MXF0_9ACTN</name>
<dbReference type="InterPro" id="IPR011008">
    <property type="entry name" value="Dimeric_a/b-barrel"/>
</dbReference>
<feature type="domain" description="ABM" evidence="1">
    <location>
        <begin position="2"/>
        <end position="90"/>
    </location>
</feature>
<evidence type="ECO:0000313" key="2">
    <source>
        <dbReference type="EMBL" id="PRX63754.1"/>
    </source>
</evidence>
<proteinExistence type="predicted"/>
<comment type="caution">
    <text evidence="2">The sequence shown here is derived from an EMBL/GenBank/DDBJ whole genome shotgun (WGS) entry which is preliminary data.</text>
</comment>
<accession>A0A2T0MXF0</accession>
<keyword evidence="2" id="KW-0503">Monooxygenase</keyword>
<dbReference type="Gene3D" id="3.30.70.100">
    <property type="match status" value="1"/>
</dbReference>
<dbReference type="GO" id="GO:0004497">
    <property type="term" value="F:monooxygenase activity"/>
    <property type="evidence" value="ECO:0007669"/>
    <property type="project" value="UniProtKB-KW"/>
</dbReference>
<dbReference type="OrthoDB" id="3536734at2"/>
<keyword evidence="3" id="KW-1185">Reference proteome</keyword>
<protein>
    <submittedName>
        <fullName evidence="2">Heme-degrading monooxygenase HmoA</fullName>
    </submittedName>
</protein>
<dbReference type="SUPFAM" id="SSF54909">
    <property type="entry name" value="Dimeric alpha+beta barrel"/>
    <property type="match status" value="1"/>
</dbReference>
<dbReference type="Proteomes" id="UP000238312">
    <property type="component" value="Unassembled WGS sequence"/>
</dbReference>
<evidence type="ECO:0000313" key="3">
    <source>
        <dbReference type="Proteomes" id="UP000238312"/>
    </source>
</evidence>
<organism evidence="2 3">
    <name type="scientific">Nonomuraea fuscirosea</name>
    <dbReference type="NCBI Taxonomy" id="1291556"/>
    <lineage>
        <taxon>Bacteria</taxon>
        <taxon>Bacillati</taxon>
        <taxon>Actinomycetota</taxon>
        <taxon>Actinomycetes</taxon>
        <taxon>Streptosporangiales</taxon>
        <taxon>Streptosporangiaceae</taxon>
        <taxon>Nonomuraea</taxon>
    </lineage>
</organism>
<dbReference type="InterPro" id="IPR007138">
    <property type="entry name" value="ABM_dom"/>
</dbReference>
<dbReference type="Pfam" id="PF03992">
    <property type="entry name" value="ABM"/>
    <property type="match status" value="1"/>
</dbReference>
<keyword evidence="2" id="KW-0560">Oxidoreductase</keyword>